<dbReference type="PANTHER" id="PTHR46142:SF3">
    <property type="entry name" value="F18B13.24 PROTEIN"/>
    <property type="match status" value="1"/>
</dbReference>
<evidence type="ECO:0000313" key="3">
    <source>
        <dbReference type="Proteomes" id="UP000650424"/>
    </source>
</evidence>
<proteinExistence type="predicted"/>
<dbReference type="Gene3D" id="3.10.180.10">
    <property type="entry name" value="2,3-Dihydroxybiphenyl 1,2-Dioxygenase, domain 1"/>
    <property type="match status" value="1"/>
</dbReference>
<feature type="domain" description="VOC" evidence="1">
    <location>
        <begin position="5"/>
        <end position="128"/>
    </location>
</feature>
<dbReference type="PANTHER" id="PTHR46142">
    <property type="match status" value="1"/>
</dbReference>
<gene>
    <name evidence="2" type="ORF">H8L32_09305</name>
</gene>
<dbReference type="RefSeq" id="WP_186946920.1">
    <property type="nucleotide sequence ID" value="NZ_JACOGF010000004.1"/>
</dbReference>
<sequence length="132" mass="14697">MAAITLNHYNLRGDRATLDRLKDFYLKYVGLEVGPRPLSSFGYWLYAGGRDVLHLSEPRPGEVRQTEMKTGFDHVAFTCTDLPAMLAKLQQDGITYRHAVVEAKAGFATQQQVFFSDPEGNGIELNFVDAAA</sequence>
<dbReference type="Proteomes" id="UP000650424">
    <property type="component" value="Unassembled WGS sequence"/>
</dbReference>
<evidence type="ECO:0000313" key="2">
    <source>
        <dbReference type="EMBL" id="MBC3917668.1"/>
    </source>
</evidence>
<dbReference type="InterPro" id="IPR029068">
    <property type="entry name" value="Glyas_Bleomycin-R_OHBP_Dase"/>
</dbReference>
<dbReference type="InterPro" id="IPR004360">
    <property type="entry name" value="Glyas_Fos-R_dOase_dom"/>
</dbReference>
<accession>A0ABR6ZP89</accession>
<evidence type="ECO:0000259" key="1">
    <source>
        <dbReference type="PROSITE" id="PS51819"/>
    </source>
</evidence>
<dbReference type="EMBL" id="JACOGF010000004">
    <property type="protein sequence ID" value="MBC3917668.1"/>
    <property type="molecule type" value="Genomic_DNA"/>
</dbReference>
<protein>
    <submittedName>
        <fullName evidence="2">Diguanylate cyclase</fullName>
    </submittedName>
</protein>
<dbReference type="SUPFAM" id="SSF54593">
    <property type="entry name" value="Glyoxalase/Bleomycin resistance protein/Dihydroxybiphenyl dioxygenase"/>
    <property type="match status" value="1"/>
</dbReference>
<keyword evidence="3" id="KW-1185">Reference proteome</keyword>
<organism evidence="2 3">
    <name type="scientific">Undibacterium hunanense</name>
    <dbReference type="NCBI Taxonomy" id="2762292"/>
    <lineage>
        <taxon>Bacteria</taxon>
        <taxon>Pseudomonadati</taxon>
        <taxon>Pseudomonadota</taxon>
        <taxon>Betaproteobacteria</taxon>
        <taxon>Burkholderiales</taxon>
        <taxon>Oxalobacteraceae</taxon>
        <taxon>Undibacterium</taxon>
    </lineage>
</organism>
<dbReference type="InterPro" id="IPR037523">
    <property type="entry name" value="VOC_core"/>
</dbReference>
<dbReference type="PROSITE" id="PS51819">
    <property type="entry name" value="VOC"/>
    <property type="match status" value="1"/>
</dbReference>
<comment type="caution">
    <text evidence="2">The sequence shown here is derived from an EMBL/GenBank/DDBJ whole genome shotgun (WGS) entry which is preliminary data.</text>
</comment>
<name>A0ABR6ZP89_9BURK</name>
<reference evidence="2 3" key="1">
    <citation type="submission" date="2020-08" db="EMBL/GenBank/DDBJ databases">
        <title>Novel species isolated from subtropical streams in China.</title>
        <authorList>
            <person name="Lu H."/>
        </authorList>
    </citation>
    <scope>NUCLEOTIDE SEQUENCE [LARGE SCALE GENOMIC DNA]</scope>
    <source>
        <strain evidence="2 3">CY18W</strain>
    </source>
</reference>
<dbReference type="Pfam" id="PF00903">
    <property type="entry name" value="Glyoxalase"/>
    <property type="match status" value="1"/>
</dbReference>